<dbReference type="SMART" id="SM00671">
    <property type="entry name" value="SEL1"/>
    <property type="match status" value="2"/>
</dbReference>
<dbReference type="InterPro" id="IPR011990">
    <property type="entry name" value="TPR-like_helical_dom_sf"/>
</dbReference>
<organism evidence="2 3">
    <name type="scientific">Methylomonas fluvii</name>
    <dbReference type="NCBI Taxonomy" id="1854564"/>
    <lineage>
        <taxon>Bacteria</taxon>
        <taxon>Pseudomonadati</taxon>
        <taxon>Pseudomonadota</taxon>
        <taxon>Gammaproteobacteria</taxon>
        <taxon>Methylococcales</taxon>
        <taxon>Methylococcaceae</taxon>
        <taxon>Methylomonas</taxon>
    </lineage>
</organism>
<dbReference type="RefSeq" id="WP_192395306.1">
    <property type="nucleotide sequence ID" value="NZ_CAJHIU010000003.1"/>
</dbReference>
<dbReference type="PANTHER" id="PTHR11102:SF160">
    <property type="entry name" value="ERAD-ASSOCIATED E3 UBIQUITIN-PROTEIN LIGASE COMPONENT HRD3"/>
    <property type="match status" value="1"/>
</dbReference>
<dbReference type="Gene3D" id="1.25.40.10">
    <property type="entry name" value="Tetratricopeptide repeat domain"/>
    <property type="match status" value="1"/>
</dbReference>
<protein>
    <submittedName>
        <fullName evidence="2">Sel1 repeat family protein</fullName>
    </submittedName>
</protein>
<dbReference type="PROSITE" id="PS51257">
    <property type="entry name" value="PROKAR_LIPOPROTEIN"/>
    <property type="match status" value="1"/>
</dbReference>
<gene>
    <name evidence="2" type="ORF">EBB_18880</name>
</gene>
<sequence>MHSKKPFLSTLFVLFVAFGLVACTHQEKQVKSDTIRICDENGCADRPKDYASFQPEPAMSAEDAAKIKALEELAANDPRAAYDLALRFFRADGVRQDTYKSIKWMRESAERGNFDAQKALGRVYLTGLGEMGSDPGEAEKWLSITANKGDKEASSLLKEAVKARQSEQADYQWRRRWQQVFYNNWYSGYRYNWYWGTGRWYLYY</sequence>
<proteinExistence type="predicted"/>
<evidence type="ECO:0000313" key="3">
    <source>
        <dbReference type="Proteomes" id="UP000641152"/>
    </source>
</evidence>
<accession>A0ABR9DHF9</accession>
<dbReference type="EMBL" id="JACXST010000003">
    <property type="protein sequence ID" value="MBD9362536.1"/>
    <property type="molecule type" value="Genomic_DNA"/>
</dbReference>
<keyword evidence="1" id="KW-0732">Signal</keyword>
<feature type="chain" id="PRO_5046423116" evidence="1">
    <location>
        <begin position="23"/>
        <end position="204"/>
    </location>
</feature>
<dbReference type="Proteomes" id="UP000641152">
    <property type="component" value="Unassembled WGS sequence"/>
</dbReference>
<dbReference type="PANTHER" id="PTHR11102">
    <property type="entry name" value="SEL-1-LIKE PROTEIN"/>
    <property type="match status" value="1"/>
</dbReference>
<evidence type="ECO:0000313" key="2">
    <source>
        <dbReference type="EMBL" id="MBD9362536.1"/>
    </source>
</evidence>
<dbReference type="InterPro" id="IPR050767">
    <property type="entry name" value="Sel1_AlgK"/>
</dbReference>
<comment type="caution">
    <text evidence="2">The sequence shown here is derived from an EMBL/GenBank/DDBJ whole genome shotgun (WGS) entry which is preliminary data.</text>
</comment>
<dbReference type="InterPro" id="IPR006597">
    <property type="entry name" value="Sel1-like"/>
</dbReference>
<keyword evidence="3" id="KW-1185">Reference proteome</keyword>
<dbReference type="SUPFAM" id="SSF81901">
    <property type="entry name" value="HCP-like"/>
    <property type="match status" value="1"/>
</dbReference>
<dbReference type="Pfam" id="PF08238">
    <property type="entry name" value="Sel1"/>
    <property type="match status" value="2"/>
</dbReference>
<evidence type="ECO:0000256" key="1">
    <source>
        <dbReference type="SAM" id="SignalP"/>
    </source>
</evidence>
<name>A0ABR9DHF9_9GAMM</name>
<feature type="signal peptide" evidence="1">
    <location>
        <begin position="1"/>
        <end position="22"/>
    </location>
</feature>
<reference evidence="2 3" key="1">
    <citation type="submission" date="2020-09" db="EMBL/GenBank/DDBJ databases">
        <title>Methylomonas albis sp. nov. and Methylomonas fluvii sp. nov.: Two cold-adapted methanotrophs from the River Elbe and an amended description of Methylovulum psychrotolerans strain Eb1.</title>
        <authorList>
            <person name="Bussmann I.K."/>
            <person name="Klings K.-W."/>
            <person name="Warnstedt J."/>
            <person name="Hoppert M."/>
            <person name="Saborowski A."/>
            <person name="Horn F."/>
            <person name="Liebner S."/>
        </authorList>
    </citation>
    <scope>NUCLEOTIDE SEQUENCE [LARGE SCALE GENOMIC DNA]</scope>
    <source>
        <strain evidence="2 3">EbB</strain>
    </source>
</reference>